<dbReference type="Pfam" id="PF07696">
    <property type="entry name" value="7TMR-DISMED2"/>
    <property type="match status" value="1"/>
</dbReference>
<dbReference type="InterPro" id="IPR050706">
    <property type="entry name" value="Cyclic-di-GMP_PDE-like"/>
</dbReference>
<evidence type="ECO:0000313" key="4">
    <source>
        <dbReference type="EMBL" id="PWK53916.1"/>
    </source>
</evidence>
<dbReference type="InterPro" id="IPR000160">
    <property type="entry name" value="GGDEF_dom"/>
</dbReference>
<accession>A0A316G1Z9</accession>
<evidence type="ECO:0000259" key="3">
    <source>
        <dbReference type="PROSITE" id="PS50883"/>
    </source>
</evidence>
<dbReference type="EMBL" id="QGGU01000002">
    <property type="protein sequence ID" value="PWK53916.1"/>
    <property type="molecule type" value="Genomic_DNA"/>
</dbReference>
<dbReference type="OrthoDB" id="6279314at2"/>
<keyword evidence="1" id="KW-0472">Membrane</keyword>
<dbReference type="RefSeq" id="WP_109762013.1">
    <property type="nucleotide sequence ID" value="NZ_QGGU01000002.1"/>
</dbReference>
<dbReference type="Pfam" id="PF07695">
    <property type="entry name" value="7TMR-DISM_7TM"/>
    <property type="match status" value="1"/>
</dbReference>
<dbReference type="Gene3D" id="3.20.20.450">
    <property type="entry name" value="EAL domain"/>
    <property type="match status" value="1"/>
</dbReference>
<dbReference type="SMART" id="SM00052">
    <property type="entry name" value="EAL"/>
    <property type="match status" value="1"/>
</dbReference>
<keyword evidence="1" id="KW-0812">Transmembrane</keyword>
<dbReference type="SUPFAM" id="SSF55073">
    <property type="entry name" value="Nucleotide cyclase"/>
    <property type="match status" value="1"/>
</dbReference>
<dbReference type="Pfam" id="PF00563">
    <property type="entry name" value="EAL"/>
    <property type="match status" value="1"/>
</dbReference>
<feature type="transmembrane region" description="Helical" evidence="1">
    <location>
        <begin position="281"/>
        <end position="299"/>
    </location>
</feature>
<organism evidence="4 5">
    <name type="scientific">Pleionea mediterranea</name>
    <dbReference type="NCBI Taxonomy" id="523701"/>
    <lineage>
        <taxon>Bacteria</taxon>
        <taxon>Pseudomonadati</taxon>
        <taxon>Pseudomonadota</taxon>
        <taxon>Gammaproteobacteria</taxon>
        <taxon>Oceanospirillales</taxon>
        <taxon>Pleioneaceae</taxon>
        <taxon>Pleionea</taxon>
    </lineage>
</organism>
<feature type="transmembrane region" description="Helical" evidence="1">
    <location>
        <begin position="336"/>
        <end position="358"/>
    </location>
</feature>
<feature type="transmembrane region" description="Helical" evidence="1">
    <location>
        <begin position="184"/>
        <end position="207"/>
    </location>
</feature>
<dbReference type="InterPro" id="IPR011623">
    <property type="entry name" value="7TMR_DISM_rcpt_extracell_dom1"/>
</dbReference>
<dbReference type="PANTHER" id="PTHR33121">
    <property type="entry name" value="CYCLIC DI-GMP PHOSPHODIESTERASE PDEF"/>
    <property type="match status" value="1"/>
</dbReference>
<dbReference type="InterPro" id="IPR011622">
    <property type="entry name" value="7TMR_DISM_rcpt_extracell_dom2"/>
</dbReference>
<dbReference type="InterPro" id="IPR029787">
    <property type="entry name" value="Nucleotide_cyclase"/>
</dbReference>
<gene>
    <name evidence="4" type="ORF">C8D97_102307</name>
</gene>
<feature type="transmembrane region" description="Helical" evidence="1">
    <location>
        <begin position="305"/>
        <end position="324"/>
    </location>
</feature>
<comment type="caution">
    <text evidence="4">The sequence shown here is derived from an EMBL/GenBank/DDBJ whole genome shotgun (WGS) entry which is preliminary data.</text>
</comment>
<keyword evidence="1" id="KW-1133">Transmembrane helix</keyword>
<feature type="transmembrane region" description="Helical" evidence="1">
    <location>
        <begin position="250"/>
        <end position="269"/>
    </location>
</feature>
<feature type="signal peptide" evidence="2">
    <location>
        <begin position="1"/>
        <end position="23"/>
    </location>
</feature>
<keyword evidence="2" id="KW-0732">Signal</keyword>
<dbReference type="PANTHER" id="PTHR33121:SF71">
    <property type="entry name" value="OXYGEN SENSOR PROTEIN DOSP"/>
    <property type="match status" value="1"/>
</dbReference>
<feature type="domain" description="EAL" evidence="3">
    <location>
        <begin position="580"/>
        <end position="833"/>
    </location>
</feature>
<dbReference type="InterPro" id="IPR001633">
    <property type="entry name" value="EAL_dom"/>
</dbReference>
<feature type="chain" id="PRO_5016418545" evidence="2">
    <location>
        <begin position="24"/>
        <end position="849"/>
    </location>
</feature>
<evidence type="ECO:0000256" key="2">
    <source>
        <dbReference type="SAM" id="SignalP"/>
    </source>
</evidence>
<dbReference type="Gene3D" id="2.60.40.2380">
    <property type="match status" value="1"/>
</dbReference>
<proteinExistence type="predicted"/>
<dbReference type="InterPro" id="IPR035919">
    <property type="entry name" value="EAL_sf"/>
</dbReference>
<dbReference type="AlphaFoldDB" id="A0A316G1Z9"/>
<reference evidence="4 5" key="1">
    <citation type="submission" date="2018-05" db="EMBL/GenBank/DDBJ databases">
        <title>Genomic Encyclopedia of Type Strains, Phase IV (KMG-IV): sequencing the most valuable type-strain genomes for metagenomic binning, comparative biology and taxonomic classification.</title>
        <authorList>
            <person name="Goeker M."/>
        </authorList>
    </citation>
    <scope>NUCLEOTIDE SEQUENCE [LARGE SCALE GENOMIC DNA]</scope>
    <source>
        <strain evidence="4 5">DSM 25350</strain>
    </source>
</reference>
<dbReference type="Pfam" id="PF00990">
    <property type="entry name" value="GGDEF"/>
    <property type="match status" value="1"/>
</dbReference>
<feature type="transmembrane region" description="Helical" evidence="1">
    <location>
        <begin position="214"/>
        <end position="238"/>
    </location>
</feature>
<dbReference type="Proteomes" id="UP000245790">
    <property type="component" value="Unassembled WGS sequence"/>
</dbReference>
<name>A0A316G1Z9_9GAMM</name>
<protein>
    <submittedName>
        <fullName evidence="4">Diguanylate cyclase/phosphodiesterase</fullName>
    </submittedName>
</protein>
<keyword evidence="5" id="KW-1185">Reference proteome</keyword>
<dbReference type="PROSITE" id="PS50883">
    <property type="entry name" value="EAL"/>
    <property type="match status" value="1"/>
</dbReference>
<dbReference type="GO" id="GO:0071111">
    <property type="term" value="F:cyclic-guanylate-specific phosphodiesterase activity"/>
    <property type="evidence" value="ECO:0007669"/>
    <property type="project" value="InterPro"/>
</dbReference>
<dbReference type="Gene3D" id="3.30.70.270">
    <property type="match status" value="1"/>
</dbReference>
<dbReference type="InterPro" id="IPR043128">
    <property type="entry name" value="Rev_trsase/Diguanyl_cyclase"/>
</dbReference>
<sequence length="849" mass="97065">MKAILCAFVSTLILLLNPTSVMAEDSAITLSESTSVYPVREKLLTLKETHDQNPEKLLNSIRYNSDNFAESTKPGRHAYWHKLTLRGSFKDQQPKPFHLVFETHNLRHLSVYLFENNQLIKSSGLGLINNSHSRKPYQGPVFSFNIKAGDELTLLIRKQNEGPLLAPFTIYDEPSFTEHTNFTFFYWGIAIALLVVLALYNTFVYALNPGKTYFWYLVFHSITFVYFSGLHGFGFLIWPHSFQLFIAQNIMPMNVILIWVAAQFAQTFLNAKVHTPSFYRYLKWFHVITPIALILTIILPEYLTIPPFTIYQTAASIFLMSMAFSAWNNGFRPARYFILSWMMVLIGAAIGIATFVHLIPLTTFGLHAFFIGSVAELLLLSVALADRLRYAEKKAITKAYIDPQRKLPNYSFFINEFSSQINPLLENEKSLAMVIVDTLNYQKLVGLLGPNLLEPIYREHIKRLKKLLQSKHWSVKFKHPSGKDEFFITLPGDQLLFLIKPGENLSTKLETLLQVCSEPVTVKDFEVSLDINIGASIVTAEQVSPLDNYRKVQIALLNKPDNKNSWNIYSPEADKQLKKQTHLLYNIKQAIADRDFDIRLQPQFDLYTQQAIGCEVLIRWKHEQEGIMSPSSFIEVAEQMGIISQITQQVIDQTFHWLSVQSNIPPKFIVSINLSTQDLYDVDFIEFINEQLAAYQVAPENICFEITESTVMKNAIQSLNTISKLQSMGFHIAIDDFGTGYSSLAYLQKIQADKVKIDLTFIRNIHISKTNKAITQTIIRLAQAINAETIAEGIESADELMAIKQLNCQYGQGEFWSKPLSTDKFSERYFSNINKERHTTNEHQDTSLI</sequence>
<dbReference type="CDD" id="cd01948">
    <property type="entry name" value="EAL"/>
    <property type="match status" value="1"/>
</dbReference>
<dbReference type="SUPFAM" id="SSF141868">
    <property type="entry name" value="EAL domain-like"/>
    <property type="match status" value="1"/>
</dbReference>
<feature type="transmembrane region" description="Helical" evidence="1">
    <location>
        <begin position="364"/>
        <end position="385"/>
    </location>
</feature>
<evidence type="ECO:0000313" key="5">
    <source>
        <dbReference type="Proteomes" id="UP000245790"/>
    </source>
</evidence>
<evidence type="ECO:0000256" key="1">
    <source>
        <dbReference type="SAM" id="Phobius"/>
    </source>
</evidence>